<keyword evidence="1" id="KW-0732">Signal</keyword>
<dbReference type="Pfam" id="PF12974">
    <property type="entry name" value="Phosphonate-bd"/>
    <property type="match status" value="1"/>
</dbReference>
<protein>
    <submittedName>
        <fullName evidence="2">PhnD/SsuA/transferrin family substrate-binding protein</fullName>
    </submittedName>
</protein>
<keyword evidence="3" id="KW-1185">Reference proteome</keyword>
<accession>A0ABZ0B0I4</accession>
<dbReference type="Gene3D" id="3.40.190.10">
    <property type="entry name" value="Periplasmic binding protein-like II"/>
    <property type="match status" value="2"/>
</dbReference>
<reference evidence="2 3" key="1">
    <citation type="submission" date="2023-08" db="EMBL/GenBank/DDBJ databases">
        <title>Rhodoferax potami sp. nov. and Rhodoferax mekongensis sp. nov., isolated from the Mekong River in Thailand.</title>
        <authorList>
            <person name="Kitikhun S."/>
            <person name="Charoenyingcharoen P."/>
            <person name="Siriarchawattana P."/>
            <person name="Likhitrattanapisal S."/>
            <person name="Nilsakha T."/>
            <person name="Chanpet A."/>
            <person name="Rattanawaree P."/>
            <person name="Ingsriswang S."/>
        </authorList>
    </citation>
    <scope>NUCLEOTIDE SEQUENCE [LARGE SCALE GENOMIC DNA]</scope>
    <source>
        <strain evidence="2 3">TBRC 17307</strain>
    </source>
</reference>
<dbReference type="PROSITE" id="PS51318">
    <property type="entry name" value="TAT"/>
    <property type="match status" value="1"/>
</dbReference>
<dbReference type="SUPFAM" id="SSF53850">
    <property type="entry name" value="Periplasmic binding protein-like II"/>
    <property type="match status" value="1"/>
</dbReference>
<feature type="signal peptide" evidence="1">
    <location>
        <begin position="1"/>
        <end position="25"/>
    </location>
</feature>
<evidence type="ECO:0000313" key="2">
    <source>
        <dbReference type="EMBL" id="WNO05262.1"/>
    </source>
</evidence>
<gene>
    <name evidence="2" type="ORF">RAN89_02235</name>
</gene>
<dbReference type="PANTHER" id="PTHR35841:SF1">
    <property type="entry name" value="PHOSPHONATES-BINDING PERIPLASMIC PROTEIN"/>
    <property type="match status" value="1"/>
</dbReference>
<sequence length="284" mass="31225">MQHRRQWLSFAAATLALAAAAPSLAQEAPVYRFSPVNQYGLELTARYWNPIIEYITAKSGVKLQLKIGRTSADTTAYVLANEVEFVFSNHLFSPDRDQLGWKVFGRRQTPPIHSQIVVLADSPYQKLEQLANQSVAFPGPEALVAYKFSYAQLLNRNIPVEVVFGGNMDGAFAQLASGRVKAVGANSQLTEGWVKREGKKIRVLWQSDPLYDLALMASKNVPEKDLKAVAKAFADMGKDVQGVKILAASGNLVGLLPNASFVASNGSEYVSYRNFYKTAPPNLR</sequence>
<dbReference type="EMBL" id="CP132507">
    <property type="protein sequence ID" value="WNO05262.1"/>
    <property type="molecule type" value="Genomic_DNA"/>
</dbReference>
<evidence type="ECO:0000313" key="3">
    <source>
        <dbReference type="Proteomes" id="UP001302257"/>
    </source>
</evidence>
<dbReference type="Proteomes" id="UP001302257">
    <property type="component" value="Chromosome"/>
</dbReference>
<dbReference type="RefSeq" id="WP_313868044.1">
    <property type="nucleotide sequence ID" value="NZ_CP132507.1"/>
</dbReference>
<feature type="chain" id="PRO_5046802255" evidence="1">
    <location>
        <begin position="26"/>
        <end position="284"/>
    </location>
</feature>
<evidence type="ECO:0000256" key="1">
    <source>
        <dbReference type="SAM" id="SignalP"/>
    </source>
</evidence>
<name>A0ABZ0B0I4_9BURK</name>
<organism evidence="2 3">
    <name type="scientific">Rhodoferax mekongensis</name>
    <dbReference type="NCBI Taxonomy" id="3068341"/>
    <lineage>
        <taxon>Bacteria</taxon>
        <taxon>Pseudomonadati</taxon>
        <taxon>Pseudomonadota</taxon>
        <taxon>Betaproteobacteria</taxon>
        <taxon>Burkholderiales</taxon>
        <taxon>Comamonadaceae</taxon>
        <taxon>Rhodoferax</taxon>
    </lineage>
</organism>
<dbReference type="InterPro" id="IPR006311">
    <property type="entry name" value="TAT_signal"/>
</dbReference>
<proteinExistence type="predicted"/>
<dbReference type="PANTHER" id="PTHR35841">
    <property type="entry name" value="PHOSPHONATES-BINDING PERIPLASMIC PROTEIN"/>
    <property type="match status" value="1"/>
</dbReference>